<evidence type="ECO:0000313" key="1">
    <source>
        <dbReference type="EMBL" id="KRM96674.1"/>
    </source>
</evidence>
<proteinExistence type="predicted"/>
<name>A0A0R2CZJ9_9LACO</name>
<evidence type="ECO:0000313" key="2">
    <source>
        <dbReference type="Proteomes" id="UP000051015"/>
    </source>
</evidence>
<organism evidence="1 2">
    <name type="scientific">Liquorilactobacillus aquaticus DSM 21051</name>
    <dbReference type="NCBI Taxonomy" id="1423725"/>
    <lineage>
        <taxon>Bacteria</taxon>
        <taxon>Bacillati</taxon>
        <taxon>Bacillota</taxon>
        <taxon>Bacilli</taxon>
        <taxon>Lactobacillales</taxon>
        <taxon>Lactobacillaceae</taxon>
        <taxon>Liquorilactobacillus</taxon>
    </lineage>
</organism>
<accession>A0A0R2CZJ9</accession>
<dbReference type="Proteomes" id="UP000051015">
    <property type="component" value="Unassembled WGS sequence"/>
</dbReference>
<dbReference type="EMBL" id="AYZD01000015">
    <property type="protein sequence ID" value="KRM96674.1"/>
    <property type="molecule type" value="Genomic_DNA"/>
</dbReference>
<sequence>MGIFVMHETTRNYLIERAKIYRQEAQRAIELFVSDEEYRAQLIEKTIIKSCRSELENKLQGLDTNDYYKLLGEMDLFLNSPNTLFERLDWVRINCRIYIDSATKC</sequence>
<dbReference type="PATRIC" id="fig|1423725.3.peg.1000"/>
<comment type="caution">
    <text evidence="1">The sequence shown here is derived from an EMBL/GenBank/DDBJ whole genome shotgun (WGS) entry which is preliminary data.</text>
</comment>
<dbReference type="AlphaFoldDB" id="A0A0R2CZJ9"/>
<dbReference type="STRING" id="1423725.FC19_GL000972"/>
<gene>
    <name evidence="1" type="ORF">FC19_GL000972</name>
</gene>
<keyword evidence="2" id="KW-1185">Reference proteome</keyword>
<reference evidence="1 2" key="1">
    <citation type="journal article" date="2015" name="Genome Announc.">
        <title>Expanding the biotechnology potential of lactobacilli through comparative genomics of 213 strains and associated genera.</title>
        <authorList>
            <person name="Sun Z."/>
            <person name="Harris H.M."/>
            <person name="McCann A."/>
            <person name="Guo C."/>
            <person name="Argimon S."/>
            <person name="Zhang W."/>
            <person name="Yang X."/>
            <person name="Jeffery I.B."/>
            <person name="Cooney J.C."/>
            <person name="Kagawa T.F."/>
            <person name="Liu W."/>
            <person name="Song Y."/>
            <person name="Salvetti E."/>
            <person name="Wrobel A."/>
            <person name="Rasinkangas P."/>
            <person name="Parkhill J."/>
            <person name="Rea M.C."/>
            <person name="O'Sullivan O."/>
            <person name="Ritari J."/>
            <person name="Douillard F.P."/>
            <person name="Paul Ross R."/>
            <person name="Yang R."/>
            <person name="Briner A.E."/>
            <person name="Felis G.E."/>
            <person name="de Vos W.M."/>
            <person name="Barrangou R."/>
            <person name="Klaenhammer T.R."/>
            <person name="Caufield P.W."/>
            <person name="Cui Y."/>
            <person name="Zhang H."/>
            <person name="O'Toole P.W."/>
        </authorList>
    </citation>
    <scope>NUCLEOTIDE SEQUENCE [LARGE SCALE GENOMIC DNA]</scope>
    <source>
        <strain evidence="1 2">DSM 21051</strain>
    </source>
</reference>
<protein>
    <submittedName>
        <fullName evidence="1">Uncharacterized protein</fullName>
    </submittedName>
</protein>